<dbReference type="AlphaFoldDB" id="A0A2I1GT47"/>
<dbReference type="Proteomes" id="UP000234323">
    <property type="component" value="Unassembled WGS sequence"/>
</dbReference>
<keyword evidence="2" id="KW-1185">Reference proteome</keyword>
<protein>
    <submittedName>
        <fullName evidence="1">Uncharacterized protein</fullName>
    </submittedName>
</protein>
<evidence type="ECO:0000313" key="2">
    <source>
        <dbReference type="Proteomes" id="UP000234323"/>
    </source>
</evidence>
<comment type="caution">
    <text evidence="1">The sequence shown here is derived from an EMBL/GenBank/DDBJ whole genome shotgun (WGS) entry which is preliminary data.</text>
</comment>
<gene>
    <name evidence="1" type="ORF">RhiirA4_465947</name>
</gene>
<proteinExistence type="predicted"/>
<evidence type="ECO:0000313" key="1">
    <source>
        <dbReference type="EMBL" id="PKY49820.1"/>
    </source>
</evidence>
<dbReference type="EMBL" id="LLXI01000788">
    <property type="protein sequence ID" value="PKY49820.1"/>
    <property type="molecule type" value="Genomic_DNA"/>
</dbReference>
<organism evidence="1 2">
    <name type="scientific">Rhizophagus irregularis</name>
    <dbReference type="NCBI Taxonomy" id="588596"/>
    <lineage>
        <taxon>Eukaryota</taxon>
        <taxon>Fungi</taxon>
        <taxon>Fungi incertae sedis</taxon>
        <taxon>Mucoromycota</taxon>
        <taxon>Glomeromycotina</taxon>
        <taxon>Glomeromycetes</taxon>
        <taxon>Glomerales</taxon>
        <taxon>Glomeraceae</taxon>
        <taxon>Rhizophagus</taxon>
    </lineage>
</organism>
<feature type="non-terminal residue" evidence="1">
    <location>
        <position position="94"/>
    </location>
</feature>
<reference evidence="1 2" key="1">
    <citation type="submission" date="2015-10" db="EMBL/GenBank/DDBJ databases">
        <title>Genome analyses suggest a sexual origin of heterokaryosis in a supposedly ancient asexual fungus.</title>
        <authorList>
            <person name="Ropars J."/>
            <person name="Sedzielewska K."/>
            <person name="Noel J."/>
            <person name="Charron P."/>
            <person name="Farinelli L."/>
            <person name="Marton T."/>
            <person name="Kruger M."/>
            <person name="Pelin A."/>
            <person name="Brachmann A."/>
            <person name="Corradi N."/>
        </authorList>
    </citation>
    <scope>NUCLEOTIDE SEQUENCE [LARGE SCALE GENOMIC DNA]</scope>
    <source>
        <strain evidence="1 2">A4</strain>
    </source>
</reference>
<accession>A0A2I1GT47</accession>
<sequence>MDSTNRDDINITVQMLSKLVLVNLNPKTSLSKIREKLEKNSEVKMNDTFSFAMMINNNSLAVIAKEDEENIILEKIIDKKSTLLYLKSEPEPDW</sequence>
<name>A0A2I1GT47_9GLOM</name>
<dbReference type="VEuPathDB" id="FungiDB:RhiirFUN_011311"/>